<dbReference type="EMBL" id="CP010536">
    <property type="protein sequence ID" value="AJG17691.1"/>
    <property type="molecule type" value="Genomic_DNA"/>
</dbReference>
<sequence length="56" mass="6012">MCRQGHVLGRRSRKIHGGGGAKRARAGYNTATPRSVATNGPYCAIRQARTVFNGAR</sequence>
<reference evidence="2 3" key="1">
    <citation type="journal article" date="2015" name="Genome Announc.">
        <title>Complete Genome Sequence of Cupriavidus basilensis 4G11, Isolated from the Oak Ridge Field Research Center Site.</title>
        <authorList>
            <person name="Ray J."/>
            <person name="Waters R.J."/>
            <person name="Skerker J.M."/>
            <person name="Kuehl J.V."/>
            <person name="Price M.N."/>
            <person name="Huang J."/>
            <person name="Chakraborty R."/>
            <person name="Arkin A.P."/>
            <person name="Deutschbauer A."/>
        </authorList>
    </citation>
    <scope>NUCLEOTIDE SEQUENCE [LARGE SCALE GENOMIC DNA]</scope>
    <source>
        <strain evidence="2">4G11</strain>
    </source>
</reference>
<dbReference type="Proteomes" id="UP000031843">
    <property type="component" value="Chromosome main"/>
</dbReference>
<keyword evidence="3" id="KW-1185">Reference proteome</keyword>
<accession>A0A0C4YAY0</accession>
<evidence type="ECO:0000256" key="1">
    <source>
        <dbReference type="SAM" id="MobiDB-lite"/>
    </source>
</evidence>
<dbReference type="KEGG" id="cbw:RR42_m0276"/>
<organism evidence="2 3">
    <name type="scientific">Cupriavidus basilensis</name>
    <dbReference type="NCBI Taxonomy" id="68895"/>
    <lineage>
        <taxon>Bacteria</taxon>
        <taxon>Pseudomonadati</taxon>
        <taxon>Pseudomonadota</taxon>
        <taxon>Betaproteobacteria</taxon>
        <taxon>Burkholderiales</taxon>
        <taxon>Burkholderiaceae</taxon>
        <taxon>Cupriavidus</taxon>
    </lineage>
</organism>
<protein>
    <submittedName>
        <fullName evidence="2">Uncharacterized protein</fullName>
    </submittedName>
</protein>
<gene>
    <name evidence="2" type="ORF">RR42_m0276</name>
</gene>
<evidence type="ECO:0000313" key="3">
    <source>
        <dbReference type="Proteomes" id="UP000031843"/>
    </source>
</evidence>
<name>A0A0C4YAY0_9BURK</name>
<dbReference type="STRING" id="68895.RR42_m0276"/>
<dbReference type="AlphaFoldDB" id="A0A0C4YAY0"/>
<feature type="region of interest" description="Disordered" evidence="1">
    <location>
        <begin position="1"/>
        <end position="32"/>
    </location>
</feature>
<proteinExistence type="predicted"/>
<evidence type="ECO:0000313" key="2">
    <source>
        <dbReference type="EMBL" id="AJG17691.1"/>
    </source>
</evidence>